<accession>A0A182FX54</accession>
<dbReference type="AlphaFoldDB" id="A0A182FX54"/>
<keyword evidence="2" id="KW-1185">Reference proteome</keyword>
<evidence type="ECO:0000313" key="2">
    <source>
        <dbReference type="Proteomes" id="UP000069272"/>
    </source>
</evidence>
<evidence type="ECO:0000313" key="1">
    <source>
        <dbReference type="EnsemblMetazoa" id="AALB014233-PA"/>
    </source>
</evidence>
<reference evidence="1 2" key="1">
    <citation type="journal article" date="2017" name="G3 (Bethesda)">
        <title>The Physical Genome Mapping of Anopheles albimanus Corrected Scaffold Misassemblies and Identified Interarm Rearrangements in Genus Anopheles.</title>
        <authorList>
            <person name="Artemov G.N."/>
            <person name="Peery A.N."/>
            <person name="Jiang X."/>
            <person name="Tu Z."/>
            <person name="Stegniy V.N."/>
            <person name="Sharakhova M.V."/>
            <person name="Sharakhov I.V."/>
        </authorList>
    </citation>
    <scope>NUCLEOTIDE SEQUENCE [LARGE SCALE GENOMIC DNA]</scope>
    <source>
        <strain evidence="1 2">ALBI9_A</strain>
    </source>
</reference>
<dbReference type="Proteomes" id="UP000069272">
    <property type="component" value="Chromosome 2R"/>
</dbReference>
<name>A0A182FX54_ANOAL</name>
<reference evidence="1" key="2">
    <citation type="submission" date="2022-08" db="UniProtKB">
        <authorList>
            <consortium name="EnsemblMetazoa"/>
        </authorList>
    </citation>
    <scope>IDENTIFICATION</scope>
    <source>
        <strain evidence="1">STECLA/ALBI9_A</strain>
    </source>
</reference>
<protein>
    <submittedName>
        <fullName evidence="1">Uncharacterized protein</fullName>
    </submittedName>
</protein>
<dbReference type="EnsemblMetazoa" id="AALB014233-RA">
    <property type="protein sequence ID" value="AALB014233-PA"/>
    <property type="gene ID" value="AALB014233"/>
</dbReference>
<sequence>MLLDLLGSAVVKAVERGSLNEREKLA</sequence>
<organism evidence="1 2">
    <name type="scientific">Anopheles albimanus</name>
    <name type="common">New world malaria mosquito</name>
    <dbReference type="NCBI Taxonomy" id="7167"/>
    <lineage>
        <taxon>Eukaryota</taxon>
        <taxon>Metazoa</taxon>
        <taxon>Ecdysozoa</taxon>
        <taxon>Arthropoda</taxon>
        <taxon>Hexapoda</taxon>
        <taxon>Insecta</taxon>
        <taxon>Pterygota</taxon>
        <taxon>Neoptera</taxon>
        <taxon>Endopterygota</taxon>
        <taxon>Diptera</taxon>
        <taxon>Nematocera</taxon>
        <taxon>Culicoidea</taxon>
        <taxon>Culicidae</taxon>
        <taxon>Anophelinae</taxon>
        <taxon>Anopheles</taxon>
    </lineage>
</organism>
<proteinExistence type="predicted"/>